<evidence type="ECO:0000313" key="3">
    <source>
        <dbReference type="Proteomes" id="UP000319257"/>
    </source>
</evidence>
<keyword evidence="1" id="KW-0812">Transmembrane</keyword>
<reference evidence="2 3" key="1">
    <citation type="submission" date="2019-06" db="EMBL/GenBank/DDBJ databases">
        <title>Draft genome sequence of the filamentous fungus Phialemoniopsis curvata isolated from diesel fuel.</title>
        <authorList>
            <person name="Varaljay V.A."/>
            <person name="Lyon W.J."/>
            <person name="Crouch A.L."/>
            <person name="Drake C.E."/>
            <person name="Hollomon J.M."/>
            <person name="Nadeau L.J."/>
            <person name="Nunn H.S."/>
            <person name="Stevenson B.S."/>
            <person name="Bojanowski C.L."/>
            <person name="Crookes-Goodson W.J."/>
        </authorList>
    </citation>
    <scope>NUCLEOTIDE SEQUENCE [LARGE SCALE GENOMIC DNA]</scope>
    <source>
        <strain evidence="2 3">D216</strain>
    </source>
</reference>
<proteinExistence type="predicted"/>
<name>A0A507AR96_9PEZI</name>
<dbReference type="EMBL" id="SKBQ01000035">
    <property type="protein sequence ID" value="TPX13355.1"/>
    <property type="molecule type" value="Genomic_DNA"/>
</dbReference>
<dbReference type="RefSeq" id="XP_030995066.1">
    <property type="nucleotide sequence ID" value="XM_031140949.1"/>
</dbReference>
<comment type="caution">
    <text evidence="2">The sequence shown here is derived from an EMBL/GenBank/DDBJ whole genome shotgun (WGS) entry which is preliminary data.</text>
</comment>
<feature type="transmembrane region" description="Helical" evidence="1">
    <location>
        <begin position="14"/>
        <end position="36"/>
    </location>
</feature>
<gene>
    <name evidence="2" type="ORF">E0L32_006328</name>
</gene>
<keyword evidence="1" id="KW-0472">Membrane</keyword>
<dbReference type="Proteomes" id="UP000319257">
    <property type="component" value="Unassembled WGS sequence"/>
</dbReference>
<evidence type="ECO:0000256" key="1">
    <source>
        <dbReference type="SAM" id="Phobius"/>
    </source>
</evidence>
<keyword evidence="3" id="KW-1185">Reference proteome</keyword>
<evidence type="ECO:0000313" key="2">
    <source>
        <dbReference type="EMBL" id="TPX13355.1"/>
    </source>
</evidence>
<organism evidence="2 3">
    <name type="scientific">Thyridium curvatum</name>
    <dbReference type="NCBI Taxonomy" id="1093900"/>
    <lineage>
        <taxon>Eukaryota</taxon>
        <taxon>Fungi</taxon>
        <taxon>Dikarya</taxon>
        <taxon>Ascomycota</taxon>
        <taxon>Pezizomycotina</taxon>
        <taxon>Sordariomycetes</taxon>
        <taxon>Sordariomycetidae</taxon>
        <taxon>Thyridiales</taxon>
        <taxon>Thyridiaceae</taxon>
        <taxon>Thyridium</taxon>
    </lineage>
</organism>
<feature type="transmembrane region" description="Helical" evidence="1">
    <location>
        <begin position="124"/>
        <end position="146"/>
    </location>
</feature>
<dbReference type="GeneID" id="41973775"/>
<dbReference type="InParanoid" id="A0A507AR96"/>
<accession>A0A507AR96</accession>
<keyword evidence="1" id="KW-1133">Transmembrane helix</keyword>
<protein>
    <submittedName>
        <fullName evidence="2">Uncharacterized protein</fullName>
    </submittedName>
</protein>
<sequence length="252" mass="27944">MSKHLHPPEPRDAALYYVSKPVFWAIALLLSVWWAIRPLPLKRKRPRSLEAQDSISFDGITSNPTKGLCPPGYVREHAIAAVHAIILALHAIEAYWLGTTLIRSLGAILVWGPSLRHAPTSLVGFYAGLVMLFSMISLSSLIVVVLSSVFQTKSLVEDNTIPSKLRLQNMETLEQGSPTLLESPVIEPFVPRSKPEPKGRIGWRAWSTYPTAARGTCMVNIERIDPPGGLSKSDFAQYDEITRRTRYGMGSL</sequence>
<dbReference type="AlphaFoldDB" id="A0A507AR96"/>